<reference evidence="2 3" key="1">
    <citation type="submission" date="2018-04" db="EMBL/GenBank/DDBJ databases">
        <title>Genomic Encyclopedia of Archaeal and Bacterial Type Strains, Phase II (KMG-II): from individual species to whole genera.</title>
        <authorList>
            <person name="Goeker M."/>
        </authorList>
    </citation>
    <scope>NUCLEOTIDE SEQUENCE [LARGE SCALE GENOMIC DNA]</scope>
    <source>
        <strain evidence="2 3">DSM 23082</strain>
    </source>
</reference>
<evidence type="ECO:0000313" key="3">
    <source>
        <dbReference type="Proteomes" id="UP000244174"/>
    </source>
</evidence>
<dbReference type="EMBL" id="QBKQ01000001">
    <property type="protein sequence ID" value="PTX44338.1"/>
    <property type="molecule type" value="Genomic_DNA"/>
</dbReference>
<name>A0A2T6AKI9_9FLAO</name>
<accession>A0A2T6AKI9</accession>
<feature type="chain" id="PRO_5015518239" description="TonB-dependent receptor-like protein" evidence="1">
    <location>
        <begin position="22"/>
        <end position="783"/>
    </location>
</feature>
<evidence type="ECO:0000256" key="1">
    <source>
        <dbReference type="SAM" id="SignalP"/>
    </source>
</evidence>
<comment type="caution">
    <text evidence="2">The sequence shown here is derived from an EMBL/GenBank/DDBJ whole genome shotgun (WGS) entry which is preliminary data.</text>
</comment>
<protein>
    <recommendedName>
        <fullName evidence="4">TonB-dependent receptor-like protein</fullName>
    </recommendedName>
</protein>
<organism evidence="2 3">
    <name type="scientific">Christiangramia gaetbulicola</name>
    <dbReference type="NCBI Taxonomy" id="703340"/>
    <lineage>
        <taxon>Bacteria</taxon>
        <taxon>Pseudomonadati</taxon>
        <taxon>Bacteroidota</taxon>
        <taxon>Flavobacteriia</taxon>
        <taxon>Flavobacteriales</taxon>
        <taxon>Flavobacteriaceae</taxon>
        <taxon>Christiangramia</taxon>
    </lineage>
</organism>
<dbReference type="RefSeq" id="WP_108170306.1">
    <property type="nucleotide sequence ID" value="NZ_QBKQ01000001.1"/>
</dbReference>
<dbReference type="Proteomes" id="UP000244174">
    <property type="component" value="Unassembled WGS sequence"/>
</dbReference>
<sequence>MLKITPLILLILFSFSVKTSAQEEQDVKLQEDYTNYFSNQDKSVYLHLNKTTFLPKEELWFAAYTYQPFSNIPDLKTTNLQVALFDERNRKIISKVILANGGKGTGFLNLKKLRPGTYNLVASQDGNTSNFFQQPIRIISGKSKSTGPRNFDLQLLPEGGHLLADTENSVGFKVLDSNGEAKEIEGFLLDEAGDTLKAINSNQFGMGKFQIVPKSGKSYRVVTMIDSIQISTMLPDAKTTGINLSIERLGNDYMARLNTNKQSLDKIDDENFKMVIHNGSEIKKLAFKFEKDELRKILPLKNEILFNGINIVTVFDEDFNPLVERMIYKDIADQRVPVSANFVKSQNDSLVLNVSTTLDSLAANSLSISVLPAENKSYHPKHNLISHFELKPYVKGNIEHPEYYFASEVNLRRRLYDLDLLLLNQGWSKYEWPEIFEADKTSSSLKNGFTLQGTVNNDRTEPGDKVFLKSDEIGLFEIVDLDENKSFELSRLFILDSTNISIGVTQGKKQKIIKPKLYVKVLPPNDHFSNLRLSEEDKQAIFDNDRATYQLGDYRNFIRTGESLDTITVTASRKKEMGIENNGFGDKVEMNEETKKQYLFVTSYISMNGFKVRRDNMNGQVYIYNRRFGRLFEPVIQLDGVTLVDYSILYNLQTSDVESIYINQNGGAVMGKTSFGGIIRINTLSGQKRANNSGDYSPNTYEFLSNTGFARDKEFYTPQYRSYTDDLFNNYGVIDWKNNISLNEDGKSSFKILNTLQNKVDLFIEGMTVDGKLISEKITLELN</sequence>
<evidence type="ECO:0008006" key="4">
    <source>
        <dbReference type="Google" id="ProtNLM"/>
    </source>
</evidence>
<keyword evidence="3" id="KW-1185">Reference proteome</keyword>
<feature type="signal peptide" evidence="1">
    <location>
        <begin position="1"/>
        <end position="21"/>
    </location>
</feature>
<gene>
    <name evidence="2" type="ORF">C8P64_0315</name>
</gene>
<keyword evidence="1" id="KW-0732">Signal</keyword>
<evidence type="ECO:0000313" key="2">
    <source>
        <dbReference type="EMBL" id="PTX44338.1"/>
    </source>
</evidence>
<dbReference type="AlphaFoldDB" id="A0A2T6AKI9"/>
<proteinExistence type="predicted"/>